<dbReference type="GO" id="GO:0004103">
    <property type="term" value="F:choline kinase activity"/>
    <property type="evidence" value="ECO:0007669"/>
    <property type="project" value="TreeGrafter"/>
</dbReference>
<proteinExistence type="inferred from homology"/>
<keyword evidence="1" id="KW-0594">Phospholipid biosynthesis</keyword>
<dbReference type="Gene3D" id="3.30.200.20">
    <property type="entry name" value="Phosphorylase Kinase, domain 1"/>
    <property type="match status" value="1"/>
</dbReference>
<name>A0A8X6KJZ5_TRICU</name>
<evidence type="ECO:0000313" key="5">
    <source>
        <dbReference type="Proteomes" id="UP000887116"/>
    </source>
</evidence>
<comment type="similarity">
    <text evidence="3">Belongs to the choline/ethanolamine kinase family.</text>
</comment>
<dbReference type="InterPro" id="IPR011009">
    <property type="entry name" value="Kinase-like_dom_sf"/>
</dbReference>
<sequence length="126" mass="13934">MEAQTDNIESIKVEALKICQDFLGEPWTEISISEFQFSAVSGGLSNSLYHCALPDDAVIKNSKKPREVLLRIYGIVQEDEGVVVKEAATFMLLAERKLGPKLFGVFSHGRLEEFIPVSSLTFPICG</sequence>
<dbReference type="GO" id="GO:0006646">
    <property type="term" value="P:phosphatidylethanolamine biosynthetic process"/>
    <property type="evidence" value="ECO:0007669"/>
    <property type="project" value="TreeGrafter"/>
</dbReference>
<accession>A0A8X6KJZ5</accession>
<dbReference type="AlphaFoldDB" id="A0A8X6KJZ5"/>
<keyword evidence="2" id="KW-1208">Phospholipid metabolism</keyword>
<dbReference type="PANTHER" id="PTHR22603:SF93">
    <property type="entry name" value="RE24176P"/>
    <property type="match status" value="1"/>
</dbReference>
<dbReference type="OrthoDB" id="6435085at2759"/>
<evidence type="ECO:0000256" key="3">
    <source>
        <dbReference type="ARBA" id="ARBA00038211"/>
    </source>
</evidence>
<keyword evidence="1" id="KW-0443">Lipid metabolism</keyword>
<evidence type="ECO:0000313" key="4">
    <source>
        <dbReference type="EMBL" id="GFQ76294.1"/>
    </source>
</evidence>
<dbReference type="SUPFAM" id="SSF56112">
    <property type="entry name" value="Protein kinase-like (PK-like)"/>
    <property type="match status" value="1"/>
</dbReference>
<dbReference type="PANTHER" id="PTHR22603">
    <property type="entry name" value="CHOLINE/ETHANOALAMINE KINASE"/>
    <property type="match status" value="1"/>
</dbReference>
<gene>
    <name evidence="4" type="primary">CHKB</name>
    <name evidence="4" type="ORF">TNCT_25451</name>
</gene>
<evidence type="ECO:0008006" key="6">
    <source>
        <dbReference type="Google" id="ProtNLM"/>
    </source>
</evidence>
<dbReference type="GO" id="GO:0005737">
    <property type="term" value="C:cytoplasm"/>
    <property type="evidence" value="ECO:0007669"/>
    <property type="project" value="TreeGrafter"/>
</dbReference>
<comment type="caution">
    <text evidence="4">The sequence shown here is derived from an EMBL/GenBank/DDBJ whole genome shotgun (WGS) entry which is preliminary data.</text>
</comment>
<protein>
    <recommendedName>
        <fullName evidence="6">Choline/ethanolamine kinase</fullName>
    </recommendedName>
</protein>
<keyword evidence="5" id="KW-1185">Reference proteome</keyword>
<dbReference type="GO" id="GO:0004305">
    <property type="term" value="F:ethanolamine kinase activity"/>
    <property type="evidence" value="ECO:0007669"/>
    <property type="project" value="TreeGrafter"/>
</dbReference>
<evidence type="ECO:0000256" key="2">
    <source>
        <dbReference type="ARBA" id="ARBA00023264"/>
    </source>
</evidence>
<dbReference type="EMBL" id="BMAO01031607">
    <property type="protein sequence ID" value="GFQ76294.1"/>
    <property type="molecule type" value="Genomic_DNA"/>
</dbReference>
<organism evidence="4 5">
    <name type="scientific">Trichonephila clavata</name>
    <name type="common">Joro spider</name>
    <name type="synonym">Nephila clavata</name>
    <dbReference type="NCBI Taxonomy" id="2740835"/>
    <lineage>
        <taxon>Eukaryota</taxon>
        <taxon>Metazoa</taxon>
        <taxon>Ecdysozoa</taxon>
        <taxon>Arthropoda</taxon>
        <taxon>Chelicerata</taxon>
        <taxon>Arachnida</taxon>
        <taxon>Araneae</taxon>
        <taxon>Araneomorphae</taxon>
        <taxon>Entelegynae</taxon>
        <taxon>Araneoidea</taxon>
        <taxon>Nephilidae</taxon>
        <taxon>Trichonephila</taxon>
    </lineage>
</organism>
<keyword evidence="1" id="KW-0444">Lipid biosynthesis</keyword>
<evidence type="ECO:0000256" key="1">
    <source>
        <dbReference type="ARBA" id="ARBA00023209"/>
    </source>
</evidence>
<dbReference type="Proteomes" id="UP000887116">
    <property type="component" value="Unassembled WGS sequence"/>
</dbReference>
<reference evidence="4" key="1">
    <citation type="submission" date="2020-07" db="EMBL/GenBank/DDBJ databases">
        <title>Multicomponent nature underlies the extraordinary mechanical properties of spider dragline silk.</title>
        <authorList>
            <person name="Kono N."/>
            <person name="Nakamura H."/>
            <person name="Mori M."/>
            <person name="Yoshida Y."/>
            <person name="Ohtoshi R."/>
            <person name="Malay A.D."/>
            <person name="Moran D.A.P."/>
            <person name="Tomita M."/>
            <person name="Numata K."/>
            <person name="Arakawa K."/>
        </authorList>
    </citation>
    <scope>NUCLEOTIDE SEQUENCE</scope>
</reference>
<dbReference type="Pfam" id="PF01633">
    <property type="entry name" value="Choline_kinase"/>
    <property type="match status" value="1"/>
</dbReference>